<organism evidence="2 3">
    <name type="scientific">Schizosaccharomyces japonicus (strain yFS275 / FY16936)</name>
    <name type="common">Fission yeast</name>
    <dbReference type="NCBI Taxonomy" id="402676"/>
    <lineage>
        <taxon>Eukaryota</taxon>
        <taxon>Fungi</taxon>
        <taxon>Dikarya</taxon>
        <taxon>Ascomycota</taxon>
        <taxon>Taphrinomycotina</taxon>
        <taxon>Schizosaccharomycetes</taxon>
        <taxon>Schizosaccharomycetales</taxon>
        <taxon>Schizosaccharomycetaceae</taxon>
        <taxon>Schizosaccharomyces</taxon>
    </lineage>
</organism>
<dbReference type="RefSeq" id="XP_002174567.1">
    <property type="nucleotide sequence ID" value="XM_002174531.2"/>
</dbReference>
<dbReference type="GeneID" id="7050152"/>
<dbReference type="GO" id="GO:0004190">
    <property type="term" value="F:aspartic-type endopeptidase activity"/>
    <property type="evidence" value="ECO:0007669"/>
    <property type="project" value="UniProtKB-KW"/>
</dbReference>
<name>B6K467_SCHJY</name>
<dbReference type="CDD" id="cd00303">
    <property type="entry name" value="retropepsin_like"/>
    <property type="match status" value="1"/>
</dbReference>
<keyword evidence="1" id="KW-0378">Hydrolase</keyword>
<dbReference type="AlphaFoldDB" id="B6K467"/>
<dbReference type="JaponicusDB" id="SJAG_03420"/>
<keyword evidence="3" id="KW-1185">Reference proteome</keyword>
<dbReference type="InterPro" id="IPR001969">
    <property type="entry name" value="Aspartic_peptidase_AS"/>
</dbReference>
<dbReference type="PROSITE" id="PS00141">
    <property type="entry name" value="ASP_PROTEASE"/>
    <property type="match status" value="1"/>
</dbReference>
<keyword evidence="1" id="KW-0064">Aspartyl protease</keyword>
<evidence type="ECO:0000313" key="2">
    <source>
        <dbReference type="EMBL" id="EEB08274.1"/>
    </source>
</evidence>
<dbReference type="GO" id="GO:0006508">
    <property type="term" value="P:proteolysis"/>
    <property type="evidence" value="ECO:0007669"/>
    <property type="project" value="InterPro"/>
</dbReference>
<dbReference type="InterPro" id="IPR021109">
    <property type="entry name" value="Peptidase_aspartic_dom_sf"/>
</dbReference>
<dbReference type="HOGENOM" id="CLU_783374_0_0_1"/>
<dbReference type="Proteomes" id="UP000001744">
    <property type="component" value="Unassembled WGS sequence"/>
</dbReference>
<dbReference type="Gene3D" id="2.40.70.10">
    <property type="entry name" value="Acid Proteases"/>
    <property type="match status" value="1"/>
</dbReference>
<reference evidence="2 3" key="1">
    <citation type="journal article" date="2011" name="Science">
        <title>Comparative functional genomics of the fission yeasts.</title>
        <authorList>
            <person name="Rhind N."/>
            <person name="Chen Z."/>
            <person name="Yassour M."/>
            <person name="Thompson D.A."/>
            <person name="Haas B.J."/>
            <person name="Habib N."/>
            <person name="Wapinski I."/>
            <person name="Roy S."/>
            <person name="Lin M.F."/>
            <person name="Heiman D.I."/>
            <person name="Young S.K."/>
            <person name="Furuya K."/>
            <person name="Guo Y."/>
            <person name="Pidoux A."/>
            <person name="Chen H.M."/>
            <person name="Robbertse B."/>
            <person name="Goldberg J.M."/>
            <person name="Aoki K."/>
            <person name="Bayne E.H."/>
            <person name="Berlin A.M."/>
            <person name="Desjardins C.A."/>
            <person name="Dobbs E."/>
            <person name="Dukaj L."/>
            <person name="Fan L."/>
            <person name="FitzGerald M.G."/>
            <person name="French C."/>
            <person name="Gujja S."/>
            <person name="Hansen K."/>
            <person name="Keifenheim D."/>
            <person name="Levin J.Z."/>
            <person name="Mosher R.A."/>
            <person name="Mueller C.A."/>
            <person name="Pfiffner J."/>
            <person name="Priest M."/>
            <person name="Russ C."/>
            <person name="Smialowska A."/>
            <person name="Swoboda P."/>
            <person name="Sykes S.M."/>
            <person name="Vaughn M."/>
            <person name="Vengrova S."/>
            <person name="Yoder R."/>
            <person name="Zeng Q."/>
            <person name="Allshire R."/>
            <person name="Baulcombe D."/>
            <person name="Birren B.W."/>
            <person name="Brown W."/>
            <person name="Ekwall K."/>
            <person name="Kellis M."/>
            <person name="Leatherwood J."/>
            <person name="Levin H."/>
            <person name="Margalit H."/>
            <person name="Martienssen R."/>
            <person name="Nieduszynski C.A."/>
            <person name="Spatafora J.W."/>
            <person name="Friedman N."/>
            <person name="Dalgaard J.Z."/>
            <person name="Baumann P."/>
            <person name="Niki H."/>
            <person name="Regev A."/>
            <person name="Nusbaum C."/>
        </authorList>
    </citation>
    <scope>NUCLEOTIDE SEQUENCE [LARGE SCALE GENOMIC DNA]</scope>
    <source>
        <strain evidence="3">yFS275 / FY16936</strain>
    </source>
</reference>
<accession>B6K467</accession>
<evidence type="ECO:0000256" key="1">
    <source>
        <dbReference type="ARBA" id="ARBA00022750"/>
    </source>
</evidence>
<dbReference type="SUPFAM" id="SSF50630">
    <property type="entry name" value="Acid proteases"/>
    <property type="match status" value="1"/>
</dbReference>
<gene>
    <name evidence="2" type="ORF">SJAG_03420</name>
</gene>
<sequence length="354" mass="41107">MPLKKKATPANAEEDKTDTDLTFSDAELVKVLIGRVAELENTLKYQQSITQDKFPMIRFKRDSDPKDFIDELDVYFSYNNFTSQQKRSKALASLPEEIRDRIITIKDAKELEWRQLLTEILAPEFRFYREQLFSATIKAREKGLSTFAVAYEKFVRAPGVTQDDIGLLLLYMTADKDAKEFLDRQNYLELDTEIVVRLLRFYDSRRQTNKFQGKDRFRGSYRRFNSNYQSTSDEITNTDNGKPFQKKKPAVDTFDITTDPKDEGKLHQHFYLSDQTTSVKALIDTGADECAMSDTFARHLNVKSYSTKTLTTRNPNGSILNAIVKTEMRIEIDKKTFKQHFWIIKDLNISGLEP</sequence>
<keyword evidence="1" id="KW-0645">Protease</keyword>
<dbReference type="VEuPathDB" id="FungiDB:SJAG_03420"/>
<evidence type="ECO:0000313" key="3">
    <source>
        <dbReference type="Proteomes" id="UP000001744"/>
    </source>
</evidence>
<proteinExistence type="predicted"/>
<dbReference type="EMBL" id="KE651167">
    <property type="protein sequence ID" value="EEB08274.1"/>
    <property type="molecule type" value="Genomic_DNA"/>
</dbReference>
<protein>
    <submittedName>
        <fullName evidence="2">Uncharacterized protein</fullName>
    </submittedName>
</protein>